<evidence type="ECO:0000313" key="3">
    <source>
        <dbReference type="Proteomes" id="UP000248349"/>
    </source>
</evidence>
<evidence type="ECO:0000256" key="1">
    <source>
        <dbReference type="SAM" id="Phobius"/>
    </source>
</evidence>
<keyword evidence="1" id="KW-1133">Transmembrane helix</keyword>
<keyword evidence="1" id="KW-0472">Membrane</keyword>
<protein>
    <submittedName>
        <fullName evidence="2">Uncharacterized protein</fullName>
    </submittedName>
</protein>
<proteinExistence type="predicted"/>
<name>A0A318ZA74_9EURO</name>
<accession>A0A318ZA74</accession>
<dbReference type="Proteomes" id="UP000248349">
    <property type="component" value="Unassembled WGS sequence"/>
</dbReference>
<dbReference type="RefSeq" id="XP_025429329.1">
    <property type="nucleotide sequence ID" value="XM_025576454.1"/>
</dbReference>
<reference evidence="2 3" key="1">
    <citation type="submission" date="2016-12" db="EMBL/GenBank/DDBJ databases">
        <title>The genomes of Aspergillus section Nigri reveals drivers in fungal speciation.</title>
        <authorList>
            <consortium name="DOE Joint Genome Institute"/>
            <person name="Vesth T.C."/>
            <person name="Nybo J."/>
            <person name="Theobald S."/>
            <person name="Brandl J."/>
            <person name="Frisvad J.C."/>
            <person name="Nielsen K.F."/>
            <person name="Lyhne E.K."/>
            <person name="Kogle M.E."/>
            <person name="Kuo A."/>
            <person name="Riley R."/>
            <person name="Clum A."/>
            <person name="Nolan M."/>
            <person name="Lipzen A."/>
            <person name="Salamov A."/>
            <person name="Henrissat B."/>
            <person name="Wiebenga A."/>
            <person name="De Vries R.P."/>
            <person name="Grigoriev I.V."/>
            <person name="Mortensen U.H."/>
            <person name="Andersen M.R."/>
            <person name="Baker S.E."/>
        </authorList>
    </citation>
    <scope>NUCLEOTIDE SEQUENCE [LARGE SCALE GENOMIC DNA]</scope>
    <source>
        <strain evidence="2 3">JOP 1030-1</strain>
    </source>
</reference>
<keyword evidence="3" id="KW-1185">Reference proteome</keyword>
<dbReference type="EMBL" id="KZ821244">
    <property type="protein sequence ID" value="PYH43347.1"/>
    <property type="molecule type" value="Genomic_DNA"/>
</dbReference>
<evidence type="ECO:0000313" key="2">
    <source>
        <dbReference type="EMBL" id="PYH43347.1"/>
    </source>
</evidence>
<dbReference type="AlphaFoldDB" id="A0A318ZA74"/>
<keyword evidence="1" id="KW-0812">Transmembrane</keyword>
<gene>
    <name evidence="2" type="ORF">BP01DRAFT_367385</name>
</gene>
<sequence>MSSRAPAEDLASSIGAYYLSQQLSSIMGGAIEPLIVRTGFMHDIGGRLDKPIEIEVIVWRRIQLTRNVLRDAKYGNTLPEDIQNVVRSSLRCGFQFVPVLSAIAVVFNVPILVFMREGPVEWPRSCWRWRFARRCCQTFVVDVKD</sequence>
<feature type="transmembrane region" description="Helical" evidence="1">
    <location>
        <begin position="96"/>
        <end position="115"/>
    </location>
</feature>
<organism evidence="2 3">
    <name type="scientific">Aspergillus saccharolyticus JOP 1030-1</name>
    <dbReference type="NCBI Taxonomy" id="1450539"/>
    <lineage>
        <taxon>Eukaryota</taxon>
        <taxon>Fungi</taxon>
        <taxon>Dikarya</taxon>
        <taxon>Ascomycota</taxon>
        <taxon>Pezizomycotina</taxon>
        <taxon>Eurotiomycetes</taxon>
        <taxon>Eurotiomycetidae</taxon>
        <taxon>Eurotiales</taxon>
        <taxon>Aspergillaceae</taxon>
        <taxon>Aspergillus</taxon>
        <taxon>Aspergillus subgen. Circumdati</taxon>
    </lineage>
</organism>
<dbReference type="OrthoDB" id="6770063at2759"/>
<dbReference type="GeneID" id="37077683"/>